<dbReference type="Proteomes" id="UP001177260">
    <property type="component" value="Unassembled WGS sequence"/>
</dbReference>
<organism evidence="1 2">
    <name type="scientific">Aspergillus melleus</name>
    <dbReference type="NCBI Taxonomy" id="138277"/>
    <lineage>
        <taxon>Eukaryota</taxon>
        <taxon>Fungi</taxon>
        <taxon>Dikarya</taxon>
        <taxon>Ascomycota</taxon>
        <taxon>Pezizomycotina</taxon>
        <taxon>Eurotiomycetes</taxon>
        <taxon>Eurotiomycetidae</taxon>
        <taxon>Eurotiales</taxon>
        <taxon>Aspergillaceae</taxon>
        <taxon>Aspergillus</taxon>
        <taxon>Aspergillus subgen. Circumdati</taxon>
    </lineage>
</organism>
<accession>A0ACC3BHL6</accession>
<comment type="caution">
    <text evidence="1">The sequence shown here is derived from an EMBL/GenBank/DDBJ whole genome shotgun (WGS) entry which is preliminary data.</text>
</comment>
<evidence type="ECO:0000313" key="1">
    <source>
        <dbReference type="EMBL" id="KAK1150222.1"/>
    </source>
</evidence>
<gene>
    <name evidence="1" type="ORF">N8T08_000124</name>
</gene>
<evidence type="ECO:0000313" key="2">
    <source>
        <dbReference type="Proteomes" id="UP001177260"/>
    </source>
</evidence>
<sequence length="437" mass="48062">MSQTPSKILVVGAGVLGLSTACALVQRTKYSQSSITVLDAASEIPNSVGASVDTSRILRADYALKPYTKLVSESQKLWKDQSVDGWGGEGRYHDARLVLTAQPGTEGHVDGYLEESLENVKELARSGNYAFDVQSLRELPDHEAIARETRSGGASGDFGYVNERCGWADAEKCVRYAVRTLQRRGGDRVSIRANAGVRQLLYERSDGPGPARCNGVELCDGSRVLADLVVLAAGAWTPSLVDLEGRAAATGQVLAYLPVSEKEQRELGSTTPLYFNVSRGMFMVPPHNKELKSVEKMVSVPRTDLPIPSEAEKACKDFLVELFPIWRNRQISKTRVCWYCDTPTGDFIIDYYPRAAGLFLATGDSGHAFKVFPIIGEKVVDAIEGNLESELRELWKWKSDAPSTFQGTNDGTRGGRRDMVLETETHKSASQDREYRL</sequence>
<proteinExistence type="predicted"/>
<reference evidence="1 2" key="1">
    <citation type="journal article" date="2023" name="ACS Omega">
        <title>Identification of the Neoaspergillic Acid Biosynthesis Gene Cluster by Establishing an In Vitro CRISPR-Ribonucleoprotein Genetic System in Aspergillus melleus.</title>
        <authorList>
            <person name="Yuan B."/>
            <person name="Grau M.F."/>
            <person name="Murata R.M."/>
            <person name="Torok T."/>
            <person name="Venkateswaran K."/>
            <person name="Stajich J.E."/>
            <person name="Wang C.C.C."/>
        </authorList>
    </citation>
    <scope>NUCLEOTIDE SEQUENCE [LARGE SCALE GENOMIC DNA]</scope>
    <source>
        <strain evidence="1 2">IMV 1140</strain>
    </source>
</reference>
<keyword evidence="2" id="KW-1185">Reference proteome</keyword>
<name>A0ACC3BHL6_9EURO</name>
<protein>
    <submittedName>
        <fullName evidence="1">Uncharacterized protein</fullName>
    </submittedName>
</protein>
<dbReference type="EMBL" id="JAOPJF010000001">
    <property type="protein sequence ID" value="KAK1150222.1"/>
    <property type="molecule type" value="Genomic_DNA"/>
</dbReference>